<dbReference type="InterPro" id="IPR011528">
    <property type="entry name" value="NERD"/>
</dbReference>
<dbReference type="Proteomes" id="UP000502706">
    <property type="component" value="Chromosome"/>
</dbReference>
<dbReference type="Pfam" id="PF08378">
    <property type="entry name" value="NERD"/>
    <property type="match status" value="1"/>
</dbReference>
<accession>A0A6G8PVT0</accession>
<keyword evidence="3" id="KW-1185">Reference proteome</keyword>
<dbReference type="KEGG" id="rmar:GBA65_07095"/>
<dbReference type="AlphaFoldDB" id="A0A6G8PVT0"/>
<proteinExistence type="predicted"/>
<evidence type="ECO:0000313" key="2">
    <source>
        <dbReference type="EMBL" id="QIN78321.1"/>
    </source>
</evidence>
<sequence>MRILQTTILLALLLELPSGSGRERHRPSAREKRIARAERRELVRSALRATAAHGYYVFDELMTEEAGTIDFLAVGPVGACVIVVREEEGDVTADVDGALYLNGRCFEDDPKRQAEDLVAAVNSKLADTGAHTYHVVCFTRAELYYLGENPDETLKGICPTWDLALPFASAPTAHTPADVAELADRISEAYGRPPFVIPEGVDAR</sequence>
<organism evidence="2 3">
    <name type="scientific">Rubrobacter marinus</name>
    <dbReference type="NCBI Taxonomy" id="2653852"/>
    <lineage>
        <taxon>Bacteria</taxon>
        <taxon>Bacillati</taxon>
        <taxon>Actinomycetota</taxon>
        <taxon>Rubrobacteria</taxon>
        <taxon>Rubrobacterales</taxon>
        <taxon>Rubrobacteraceae</taxon>
        <taxon>Rubrobacter</taxon>
    </lineage>
</organism>
<reference evidence="2 3" key="1">
    <citation type="submission" date="2019-10" db="EMBL/GenBank/DDBJ databases">
        <title>Rubrobacter sp nov SCSIO 52915 isolated from a deep-sea sediment in the South China Sea.</title>
        <authorList>
            <person name="Chen R.W."/>
        </authorList>
    </citation>
    <scope>NUCLEOTIDE SEQUENCE [LARGE SCALE GENOMIC DNA]</scope>
    <source>
        <strain evidence="2 3">SCSIO 52915</strain>
    </source>
</reference>
<dbReference type="EMBL" id="CP045121">
    <property type="protein sequence ID" value="QIN78321.1"/>
    <property type="molecule type" value="Genomic_DNA"/>
</dbReference>
<evidence type="ECO:0000313" key="3">
    <source>
        <dbReference type="Proteomes" id="UP000502706"/>
    </source>
</evidence>
<protein>
    <recommendedName>
        <fullName evidence="1">NERD domain-containing protein</fullName>
    </recommendedName>
</protein>
<name>A0A6G8PVT0_9ACTN</name>
<evidence type="ECO:0000259" key="1">
    <source>
        <dbReference type="Pfam" id="PF08378"/>
    </source>
</evidence>
<gene>
    <name evidence="2" type="ORF">GBA65_07095</name>
</gene>
<feature type="domain" description="NERD" evidence="1">
    <location>
        <begin position="39"/>
        <end position="139"/>
    </location>
</feature>